<evidence type="ECO:0000256" key="2">
    <source>
        <dbReference type="ARBA" id="ARBA00004370"/>
    </source>
</evidence>
<name>A0A0S2W1F6_9FIRM</name>
<dbReference type="InterPro" id="IPR004358">
    <property type="entry name" value="Sig_transdc_His_kin-like_C"/>
</dbReference>
<evidence type="ECO:0000259" key="9">
    <source>
        <dbReference type="PROSITE" id="PS50109"/>
    </source>
</evidence>
<evidence type="ECO:0000256" key="1">
    <source>
        <dbReference type="ARBA" id="ARBA00000085"/>
    </source>
</evidence>
<dbReference type="PROSITE" id="PS50109">
    <property type="entry name" value="HIS_KIN"/>
    <property type="match status" value="1"/>
</dbReference>
<dbReference type="GO" id="GO:0005886">
    <property type="term" value="C:plasma membrane"/>
    <property type="evidence" value="ECO:0007669"/>
    <property type="project" value="TreeGrafter"/>
</dbReference>
<dbReference type="eggNOG" id="COG5002">
    <property type="taxonomic scope" value="Bacteria"/>
</dbReference>
<evidence type="ECO:0000256" key="7">
    <source>
        <dbReference type="ARBA" id="ARBA00023012"/>
    </source>
</evidence>
<dbReference type="Gene3D" id="3.30.565.10">
    <property type="entry name" value="Histidine kinase-like ATPase, C-terminal domain"/>
    <property type="match status" value="1"/>
</dbReference>
<reference evidence="10 11" key="1">
    <citation type="journal article" date="2015" name="Nat. Commun.">
        <title>Production of butyrate from lysine and the Amadori product fructoselysine by a human gut commensal.</title>
        <authorList>
            <person name="Bui T.P."/>
            <person name="Ritari J."/>
            <person name="Boeren S."/>
            <person name="de Waard P."/>
            <person name="Plugge C.M."/>
            <person name="de Vos W.M."/>
        </authorList>
    </citation>
    <scope>NUCLEOTIDE SEQUENCE [LARGE SCALE GENOMIC DNA]</scope>
    <source>
        <strain evidence="10 11">AF211</strain>
    </source>
</reference>
<dbReference type="PANTHER" id="PTHR45453:SF1">
    <property type="entry name" value="PHOSPHATE REGULON SENSOR PROTEIN PHOR"/>
    <property type="match status" value="1"/>
</dbReference>
<evidence type="ECO:0000313" key="11">
    <source>
        <dbReference type="Proteomes" id="UP000064844"/>
    </source>
</evidence>
<keyword evidence="11" id="KW-1185">Reference proteome</keyword>
<dbReference type="InterPro" id="IPR003594">
    <property type="entry name" value="HATPase_dom"/>
</dbReference>
<feature type="transmembrane region" description="Helical" evidence="8">
    <location>
        <begin position="9"/>
        <end position="31"/>
    </location>
</feature>
<protein>
    <recommendedName>
        <fullName evidence="3">histidine kinase</fullName>
        <ecNumber evidence="3">2.7.13.3</ecNumber>
    </recommendedName>
</protein>
<evidence type="ECO:0000256" key="8">
    <source>
        <dbReference type="SAM" id="Phobius"/>
    </source>
</evidence>
<accession>A0A0S2W1F6</accession>
<dbReference type="EMBL" id="CP011307">
    <property type="protein sequence ID" value="ALP93195.1"/>
    <property type="molecule type" value="Genomic_DNA"/>
</dbReference>
<dbReference type="RefSeq" id="WP_058117175.1">
    <property type="nucleotide sequence ID" value="NZ_CP011307.1"/>
</dbReference>
<sequence>MIKRLRKKFILTNMLLVALVLITVFGVLVGYNYQRLVRQSEEAMRTALKWSDDAPPPVFQFGASHEEEMEEQGEERRFTMVPVFVVLLDEDGGPAQVTGGNNVEVSDQVVAQAVAAATEESGAISGLNLRYLQDTDRGGENSRIAFADMGWETDSLWPLIRSSLLVGALALGGFFVISLMLSGLALKPAEEAWEQQRRFVADASHERKTPLTVILTNTGILLAHSGDTIAQQQKWVEYIRDEAQRMRALVEDLLFLAKSDAGKETSPVTAPVDVSELTWSALLPFEPVAFEQGVEMESEIADQLTVQGNADQLRRLVAILLDNAVKYAGNGGRVKLVLSRPERGGVCLTVHNTGPAIPPEHLPHLFERFYRADDSRARTSGGYGLGLAIAKRIVDGHGGSITVSSREDASTDFTVRLPHSQ</sequence>
<evidence type="ECO:0000256" key="3">
    <source>
        <dbReference type="ARBA" id="ARBA00012438"/>
    </source>
</evidence>
<dbReference type="InterPro" id="IPR005467">
    <property type="entry name" value="His_kinase_dom"/>
</dbReference>
<dbReference type="Proteomes" id="UP000064844">
    <property type="component" value="Chromosome"/>
</dbReference>
<feature type="domain" description="Histidine kinase" evidence="9">
    <location>
        <begin position="202"/>
        <end position="421"/>
    </location>
</feature>
<dbReference type="SMART" id="SM00388">
    <property type="entry name" value="HisKA"/>
    <property type="match status" value="1"/>
</dbReference>
<dbReference type="InterPro" id="IPR050351">
    <property type="entry name" value="BphY/WalK/GraS-like"/>
</dbReference>
<gene>
    <name evidence="10" type="ORF">IB211_00801</name>
</gene>
<dbReference type="InterPro" id="IPR036890">
    <property type="entry name" value="HATPase_C_sf"/>
</dbReference>
<dbReference type="GO" id="GO:0016036">
    <property type="term" value="P:cellular response to phosphate starvation"/>
    <property type="evidence" value="ECO:0007669"/>
    <property type="project" value="TreeGrafter"/>
</dbReference>
<dbReference type="Pfam" id="PF00512">
    <property type="entry name" value="HisKA"/>
    <property type="match status" value="1"/>
</dbReference>
<comment type="catalytic activity">
    <reaction evidence="1">
        <text>ATP + protein L-histidine = ADP + protein N-phospho-L-histidine.</text>
        <dbReference type="EC" id="2.7.13.3"/>
    </reaction>
</comment>
<dbReference type="SMART" id="SM00387">
    <property type="entry name" value="HATPase_c"/>
    <property type="match status" value="1"/>
</dbReference>
<dbReference type="EC" id="2.7.13.3" evidence="3"/>
<organism evidence="10 11">
    <name type="scientific">Intestinimonas butyriciproducens</name>
    <dbReference type="NCBI Taxonomy" id="1297617"/>
    <lineage>
        <taxon>Bacteria</taxon>
        <taxon>Bacillati</taxon>
        <taxon>Bacillota</taxon>
        <taxon>Clostridia</taxon>
        <taxon>Eubacteriales</taxon>
        <taxon>Intestinimonas</taxon>
    </lineage>
</organism>
<keyword evidence="4" id="KW-0597">Phosphoprotein</keyword>
<dbReference type="InterPro" id="IPR036097">
    <property type="entry name" value="HisK_dim/P_sf"/>
</dbReference>
<comment type="subcellular location">
    <subcellularLocation>
        <location evidence="2">Membrane</location>
    </subcellularLocation>
</comment>
<proteinExistence type="predicted"/>
<reference evidence="11" key="2">
    <citation type="submission" date="2015-04" db="EMBL/GenBank/DDBJ databases">
        <title>A butyrogenic pathway from the amino acid lysine in a human gut commensal.</title>
        <authorList>
            <person name="de Vos W.M."/>
            <person name="Bui N.T.P."/>
            <person name="Plugge C.M."/>
            <person name="Ritari J."/>
        </authorList>
    </citation>
    <scope>NUCLEOTIDE SEQUENCE [LARGE SCALE GENOMIC DNA]</scope>
    <source>
        <strain evidence="11">AF211</strain>
    </source>
</reference>
<dbReference type="SUPFAM" id="SSF55874">
    <property type="entry name" value="ATPase domain of HSP90 chaperone/DNA topoisomerase II/histidine kinase"/>
    <property type="match status" value="1"/>
</dbReference>
<keyword evidence="8" id="KW-0472">Membrane</keyword>
<dbReference type="InterPro" id="IPR003661">
    <property type="entry name" value="HisK_dim/P_dom"/>
</dbReference>
<dbReference type="STRING" id="1297617.IB211_00801"/>
<keyword evidence="8" id="KW-1133">Transmembrane helix</keyword>
<dbReference type="KEGG" id="ibu:IB211_00801"/>
<evidence type="ECO:0000256" key="4">
    <source>
        <dbReference type="ARBA" id="ARBA00022553"/>
    </source>
</evidence>
<dbReference type="AlphaFoldDB" id="A0A0S2W1F6"/>
<keyword evidence="8" id="KW-0812">Transmembrane</keyword>
<dbReference type="FunFam" id="3.30.565.10:FF:000006">
    <property type="entry name" value="Sensor histidine kinase WalK"/>
    <property type="match status" value="1"/>
</dbReference>
<evidence type="ECO:0000256" key="6">
    <source>
        <dbReference type="ARBA" id="ARBA00022777"/>
    </source>
</evidence>
<keyword evidence="7" id="KW-0902">Two-component regulatory system</keyword>
<evidence type="ECO:0000313" key="10">
    <source>
        <dbReference type="EMBL" id="ALP93195.1"/>
    </source>
</evidence>
<dbReference type="Gene3D" id="1.10.287.130">
    <property type="match status" value="1"/>
</dbReference>
<dbReference type="CDD" id="cd00075">
    <property type="entry name" value="HATPase"/>
    <property type="match status" value="1"/>
</dbReference>
<dbReference type="PANTHER" id="PTHR45453">
    <property type="entry name" value="PHOSPHATE REGULON SENSOR PROTEIN PHOR"/>
    <property type="match status" value="1"/>
</dbReference>
<feature type="transmembrane region" description="Helical" evidence="8">
    <location>
        <begin position="164"/>
        <end position="186"/>
    </location>
</feature>
<dbReference type="Pfam" id="PF02518">
    <property type="entry name" value="HATPase_c"/>
    <property type="match status" value="1"/>
</dbReference>
<dbReference type="SUPFAM" id="SSF47384">
    <property type="entry name" value="Homodimeric domain of signal transducing histidine kinase"/>
    <property type="match status" value="1"/>
</dbReference>
<keyword evidence="5" id="KW-0808">Transferase</keyword>
<dbReference type="PRINTS" id="PR00344">
    <property type="entry name" value="BCTRLSENSOR"/>
</dbReference>
<dbReference type="CDD" id="cd00082">
    <property type="entry name" value="HisKA"/>
    <property type="match status" value="1"/>
</dbReference>
<dbReference type="GO" id="GO:0000155">
    <property type="term" value="F:phosphorelay sensor kinase activity"/>
    <property type="evidence" value="ECO:0007669"/>
    <property type="project" value="InterPro"/>
</dbReference>
<keyword evidence="6 10" id="KW-0418">Kinase</keyword>
<dbReference type="GO" id="GO:0004721">
    <property type="term" value="F:phosphoprotein phosphatase activity"/>
    <property type="evidence" value="ECO:0007669"/>
    <property type="project" value="TreeGrafter"/>
</dbReference>
<evidence type="ECO:0000256" key="5">
    <source>
        <dbReference type="ARBA" id="ARBA00022679"/>
    </source>
</evidence>